<dbReference type="SUPFAM" id="SSF64167">
    <property type="entry name" value="SurE-like"/>
    <property type="match status" value="1"/>
</dbReference>
<dbReference type="InterPro" id="IPR036523">
    <property type="entry name" value="SurE-like_sf"/>
</dbReference>
<feature type="transmembrane region" description="Helical" evidence="4">
    <location>
        <begin position="214"/>
        <end position="237"/>
    </location>
</feature>
<evidence type="ECO:0000256" key="3">
    <source>
        <dbReference type="ARBA" id="ARBA00022801"/>
    </source>
</evidence>
<accession>A0A5E4FM38</accession>
<evidence type="ECO:0000313" key="6">
    <source>
        <dbReference type="EMBL" id="VVA26858.1"/>
    </source>
</evidence>
<dbReference type="InterPro" id="IPR002828">
    <property type="entry name" value="SurE-like_Pase/nucleotidase"/>
</dbReference>
<gene>
    <name evidence="6" type="ORF">ALMOND_2B032557</name>
</gene>
<dbReference type="PANTHER" id="PTHR30457">
    <property type="entry name" value="5'-NUCLEOTIDASE SURE"/>
    <property type="match status" value="1"/>
</dbReference>
<dbReference type="Pfam" id="PF01975">
    <property type="entry name" value="SurE"/>
    <property type="match status" value="1"/>
</dbReference>
<protein>
    <submittedName>
        <fullName evidence="6">PREDICTED: 5'-nucleotidase</fullName>
    </submittedName>
</protein>
<evidence type="ECO:0000256" key="4">
    <source>
        <dbReference type="SAM" id="Phobius"/>
    </source>
</evidence>
<evidence type="ECO:0000256" key="1">
    <source>
        <dbReference type="ARBA" id="ARBA00011062"/>
    </source>
</evidence>
<evidence type="ECO:0000256" key="2">
    <source>
        <dbReference type="ARBA" id="ARBA00022723"/>
    </source>
</evidence>
<dbReference type="EMBL" id="CABIKO010000112">
    <property type="protein sequence ID" value="VVA26858.1"/>
    <property type="molecule type" value="Genomic_DNA"/>
</dbReference>
<dbReference type="Gene3D" id="3.40.1210.10">
    <property type="entry name" value="Survival protein SurE-like phosphatase/nucleotidase"/>
    <property type="match status" value="1"/>
</dbReference>
<dbReference type="GO" id="GO:0008252">
    <property type="term" value="F:nucleotidase activity"/>
    <property type="evidence" value="ECO:0007669"/>
    <property type="project" value="InterPro"/>
</dbReference>
<organism evidence="6 7">
    <name type="scientific">Prunus dulcis</name>
    <name type="common">Almond</name>
    <name type="synonym">Amygdalus dulcis</name>
    <dbReference type="NCBI Taxonomy" id="3755"/>
    <lineage>
        <taxon>Eukaryota</taxon>
        <taxon>Viridiplantae</taxon>
        <taxon>Streptophyta</taxon>
        <taxon>Embryophyta</taxon>
        <taxon>Tracheophyta</taxon>
        <taxon>Spermatophyta</taxon>
        <taxon>Magnoliopsida</taxon>
        <taxon>eudicotyledons</taxon>
        <taxon>Gunneridae</taxon>
        <taxon>Pentapetalae</taxon>
        <taxon>rosids</taxon>
        <taxon>fabids</taxon>
        <taxon>Rosales</taxon>
        <taxon>Rosaceae</taxon>
        <taxon>Amygdaloideae</taxon>
        <taxon>Amygdaleae</taxon>
        <taxon>Prunus</taxon>
    </lineage>
</organism>
<keyword evidence="4" id="KW-0472">Membrane</keyword>
<evidence type="ECO:0000259" key="5">
    <source>
        <dbReference type="Pfam" id="PF01975"/>
    </source>
</evidence>
<keyword evidence="4" id="KW-1133">Transmembrane helix</keyword>
<dbReference type="PANTHER" id="PTHR30457:SF16">
    <property type="entry name" value="SURVIVAL PROTEIN SURE-LIKE PHOSPHATASE_NUCLEOTIDASE DOMAIN-CONTAINING PROTEIN"/>
    <property type="match status" value="1"/>
</dbReference>
<keyword evidence="2" id="KW-0479">Metal-binding</keyword>
<dbReference type="GO" id="GO:0046872">
    <property type="term" value="F:metal ion binding"/>
    <property type="evidence" value="ECO:0007669"/>
    <property type="project" value="UniProtKB-KW"/>
</dbReference>
<evidence type="ECO:0000313" key="7">
    <source>
        <dbReference type="Proteomes" id="UP000327085"/>
    </source>
</evidence>
<name>A0A5E4FM38_PRUDU</name>
<keyword evidence="3" id="KW-0378">Hydrolase</keyword>
<dbReference type="Gramene" id="VVA26858">
    <property type="protein sequence ID" value="VVA26858"/>
    <property type="gene ID" value="Prudul26B032557"/>
</dbReference>
<comment type="similarity">
    <text evidence="1">Belongs to the SurE nucleotidase family.</text>
</comment>
<feature type="domain" description="Survival protein SurE-like phosphatase/nucleotidase" evidence="5">
    <location>
        <begin position="100"/>
        <end position="180"/>
    </location>
</feature>
<dbReference type="Proteomes" id="UP000327085">
    <property type="component" value="Chromosome 2"/>
</dbReference>
<keyword evidence="4" id="KW-0812">Transmembrane</keyword>
<proteinExistence type="inferred from homology"/>
<reference evidence="7" key="1">
    <citation type="journal article" date="2020" name="Plant J.">
        <title>Transposons played a major role in the diversification between the closely related almond and peach genomes: results from the almond genome sequence.</title>
        <authorList>
            <person name="Alioto T."/>
            <person name="Alexiou K.G."/>
            <person name="Bardil A."/>
            <person name="Barteri F."/>
            <person name="Castanera R."/>
            <person name="Cruz F."/>
            <person name="Dhingra A."/>
            <person name="Duval H."/>
            <person name="Fernandez I Marti A."/>
            <person name="Frias L."/>
            <person name="Galan B."/>
            <person name="Garcia J.L."/>
            <person name="Howad W."/>
            <person name="Gomez-Garrido J."/>
            <person name="Gut M."/>
            <person name="Julca I."/>
            <person name="Morata J."/>
            <person name="Puigdomenech P."/>
            <person name="Ribeca P."/>
            <person name="Rubio Cabetas M.J."/>
            <person name="Vlasova A."/>
            <person name="Wirthensohn M."/>
            <person name="Garcia-Mas J."/>
            <person name="Gabaldon T."/>
            <person name="Casacuberta J.M."/>
            <person name="Arus P."/>
        </authorList>
    </citation>
    <scope>NUCLEOTIDE SEQUENCE [LARGE SCALE GENOMIC DNA]</scope>
    <source>
        <strain evidence="7">cv. Texas</strain>
    </source>
</reference>
<dbReference type="AlphaFoldDB" id="A0A5E4FM38"/>
<dbReference type="InParanoid" id="A0A5E4FM38"/>
<sequence length="242" mass="26670">MCYCVIITSFVSRAGGVHRWDERQPQTSSSWSRRAIGVPSFTSVVVVLHVRLFQLGFQFIGDRSVVGDSITVLARSPLAQSLFLHCLFLILSVLDKVGGLNDNRLYSGAVAGAREALICGVSSLCMSLNWKKDVSYESDKKDAVGVSLPLTYAAVKSIQEEVFPKSCLLNFEIPSSPWTNKVLSSIALWLFTAAKAPKDTLDLYLHGHGKFETLGALGISCMLALLGMLWIFCWDCFQRILL</sequence>
<dbReference type="InterPro" id="IPR030048">
    <property type="entry name" value="SurE"/>
</dbReference>